<feature type="transmembrane region" description="Helical" evidence="1">
    <location>
        <begin position="313"/>
        <end position="331"/>
    </location>
</feature>
<dbReference type="AlphaFoldDB" id="D6YX02"/>
<sequence length="432" mass="48000">MGSLSYLDLAIAPSRQVSTLGLEVPTIEVPAIAATVHHRIARGPLEAIKDAYKRLEDLYHQAFPITFQCRFAQIQLGLLKGGTLLSSLYKVLNPVMSIFRNTISTGEQSVFKETIWLVKFAKKTRLLSIFSLPASLVQVVKGGYECVLSVKKKERSEALEQALNVADSLGDLSHGISTFIDCLMDAAVVNSSAALTAASTYLTGIGVILSVASIGLQCKFIYESVKLKNRITRLFDSKGKADFQSVVEEIDKLSHSRLARTVGVSDGEKLKARLHAIYERNSDPLGNAEHKKNLVSTVKALKNRIHWNNIGRYLKITAAVISIIAVSILLFSPVAPIGYLLVAVSAAIGLAVLLIDYKAEQDLNCHLKALAPKDSREMWKLYGKKQYRKKLKNDPMLRIWDLSNLGKDVQREALKRDELLRELQEQRRLRFS</sequence>
<dbReference type="EMBL" id="CP001928">
    <property type="protein sequence ID" value="ADI38663.1"/>
    <property type="molecule type" value="Genomic_DNA"/>
</dbReference>
<organism evidence="2 3">
    <name type="scientific">Waddlia chondrophila (strain ATCC VR-1470 / WSU 86-1044)</name>
    <dbReference type="NCBI Taxonomy" id="716544"/>
    <lineage>
        <taxon>Bacteria</taxon>
        <taxon>Pseudomonadati</taxon>
        <taxon>Chlamydiota</taxon>
        <taxon>Chlamydiia</taxon>
        <taxon>Parachlamydiales</taxon>
        <taxon>Waddliaceae</taxon>
        <taxon>Waddlia</taxon>
    </lineage>
</organism>
<gene>
    <name evidence="2" type="ordered locus">wcw_1311</name>
</gene>
<dbReference type="Proteomes" id="UP000001505">
    <property type="component" value="Chromosome"/>
</dbReference>
<evidence type="ECO:0000256" key="1">
    <source>
        <dbReference type="SAM" id="Phobius"/>
    </source>
</evidence>
<name>D6YX02_WADCW</name>
<dbReference type="STRING" id="716544.wcw_1311"/>
<dbReference type="HOGENOM" id="CLU_634503_0_0_0"/>
<keyword evidence="3" id="KW-1185">Reference proteome</keyword>
<keyword evidence="1" id="KW-0812">Transmembrane</keyword>
<keyword evidence="1" id="KW-1133">Transmembrane helix</keyword>
<keyword evidence="1" id="KW-0472">Membrane</keyword>
<dbReference type="KEGG" id="wch:wcw_1311"/>
<feature type="transmembrane region" description="Helical" evidence="1">
    <location>
        <begin position="201"/>
        <end position="222"/>
    </location>
</feature>
<feature type="transmembrane region" description="Helical" evidence="1">
    <location>
        <begin position="337"/>
        <end position="355"/>
    </location>
</feature>
<accession>D6YX02</accession>
<protein>
    <submittedName>
        <fullName evidence="2">Putative membrane protein</fullName>
    </submittedName>
</protein>
<evidence type="ECO:0000313" key="3">
    <source>
        <dbReference type="Proteomes" id="UP000001505"/>
    </source>
</evidence>
<reference evidence="2 3" key="1">
    <citation type="journal article" date="2010" name="PLoS ONE">
        <title>The Waddlia genome: a window into chlamydial biology.</title>
        <authorList>
            <person name="Bertelli C."/>
            <person name="Collyn F."/>
            <person name="Croxatto A."/>
            <person name="Ruckert C."/>
            <person name="Polkinghorne A."/>
            <person name="Kebbi-Beghdadi C."/>
            <person name="Goesmann A."/>
            <person name="Vaughan L."/>
            <person name="Greub G."/>
        </authorList>
    </citation>
    <scope>NUCLEOTIDE SEQUENCE [LARGE SCALE GENOMIC DNA]</scope>
    <source>
        <strain evidence="3">ATCC VR-1470 / WSU 86-1044</strain>
    </source>
</reference>
<evidence type="ECO:0000313" key="2">
    <source>
        <dbReference type="EMBL" id="ADI38663.1"/>
    </source>
</evidence>
<proteinExistence type="predicted"/>
<dbReference type="RefSeq" id="WP_013182374.1">
    <property type="nucleotide sequence ID" value="NC_014225.1"/>
</dbReference>